<dbReference type="CDD" id="cd00082">
    <property type="entry name" value="HisKA"/>
    <property type="match status" value="1"/>
</dbReference>
<evidence type="ECO:0000313" key="11">
    <source>
        <dbReference type="EMBL" id="MBE0370484.1"/>
    </source>
</evidence>
<feature type="transmembrane region" description="Helical" evidence="9">
    <location>
        <begin position="130"/>
        <end position="151"/>
    </location>
</feature>
<comment type="subcellular location">
    <subcellularLocation>
        <location evidence="2">Cell membrane</location>
        <topology evidence="2">Multi-pass membrane protein</topology>
    </subcellularLocation>
</comment>
<keyword evidence="6" id="KW-0547">Nucleotide-binding</keyword>
<dbReference type="Gene3D" id="3.30.565.10">
    <property type="entry name" value="Histidine kinase-like ATPase, C-terminal domain"/>
    <property type="match status" value="1"/>
</dbReference>
<proteinExistence type="predicted"/>
<dbReference type="InterPro" id="IPR050980">
    <property type="entry name" value="2C_sensor_his_kinase"/>
</dbReference>
<dbReference type="EMBL" id="AQGV01000015">
    <property type="protein sequence ID" value="MBE0370484.1"/>
    <property type="molecule type" value="Genomic_DNA"/>
</dbReference>
<keyword evidence="9" id="KW-0812">Transmembrane</keyword>
<dbReference type="PANTHER" id="PTHR44936">
    <property type="entry name" value="SENSOR PROTEIN CREC"/>
    <property type="match status" value="1"/>
</dbReference>
<keyword evidence="4" id="KW-1003">Cell membrane</keyword>
<dbReference type="InterPro" id="IPR036890">
    <property type="entry name" value="HATPase_C_sf"/>
</dbReference>
<evidence type="ECO:0000256" key="6">
    <source>
        <dbReference type="ARBA" id="ARBA00022741"/>
    </source>
</evidence>
<evidence type="ECO:0000256" key="5">
    <source>
        <dbReference type="ARBA" id="ARBA00022679"/>
    </source>
</evidence>
<evidence type="ECO:0000313" key="12">
    <source>
        <dbReference type="Proteomes" id="UP000615755"/>
    </source>
</evidence>
<reference evidence="11 12" key="1">
    <citation type="submission" date="2015-03" db="EMBL/GenBank/DDBJ databases">
        <title>Genome sequence of Pseudoalteromonas aurantia.</title>
        <authorList>
            <person name="Xie B.-B."/>
            <person name="Rong J.-C."/>
            <person name="Qin Q.-L."/>
            <person name="Zhang Y.-Z."/>
        </authorList>
    </citation>
    <scope>NUCLEOTIDE SEQUENCE [LARGE SCALE GENOMIC DNA]</scope>
    <source>
        <strain evidence="11 12">208</strain>
    </source>
</reference>
<dbReference type="EC" id="2.7.13.3" evidence="3"/>
<dbReference type="Pfam" id="PF00512">
    <property type="entry name" value="HisKA"/>
    <property type="match status" value="1"/>
</dbReference>
<dbReference type="PROSITE" id="PS50109">
    <property type="entry name" value="HIS_KIN"/>
    <property type="match status" value="1"/>
</dbReference>
<dbReference type="RefSeq" id="WP_192509592.1">
    <property type="nucleotide sequence ID" value="NZ_AQGV01000015.1"/>
</dbReference>
<keyword evidence="9" id="KW-0472">Membrane</keyword>
<feature type="domain" description="Histidine kinase" evidence="10">
    <location>
        <begin position="218"/>
        <end position="414"/>
    </location>
</feature>
<dbReference type="SUPFAM" id="SSF55874">
    <property type="entry name" value="ATPase domain of HSP90 chaperone/DNA topoisomerase II/histidine kinase"/>
    <property type="match status" value="1"/>
</dbReference>
<dbReference type="InterPro" id="IPR003661">
    <property type="entry name" value="HisK_dim/P_dom"/>
</dbReference>
<dbReference type="InterPro" id="IPR003594">
    <property type="entry name" value="HATPase_dom"/>
</dbReference>
<dbReference type="InterPro" id="IPR036097">
    <property type="entry name" value="HisK_dim/P_sf"/>
</dbReference>
<dbReference type="Pfam" id="PF02518">
    <property type="entry name" value="HATPase_c"/>
    <property type="match status" value="1"/>
</dbReference>
<accession>A0ABR9EHL8</accession>
<keyword evidence="12" id="KW-1185">Reference proteome</keyword>
<dbReference type="PANTHER" id="PTHR44936:SF10">
    <property type="entry name" value="SENSOR PROTEIN RSTB"/>
    <property type="match status" value="1"/>
</dbReference>
<comment type="catalytic activity">
    <reaction evidence="1">
        <text>ATP + protein L-histidine = ADP + protein N-phospho-L-histidine.</text>
        <dbReference type="EC" id="2.7.13.3"/>
    </reaction>
</comment>
<name>A0ABR9EHL8_9GAMM</name>
<protein>
    <recommendedName>
        <fullName evidence="3">histidine kinase</fullName>
        <ecNumber evidence="3">2.7.13.3</ecNumber>
    </recommendedName>
</protein>
<feature type="transmembrane region" description="Helical" evidence="9">
    <location>
        <begin position="12"/>
        <end position="34"/>
    </location>
</feature>
<evidence type="ECO:0000256" key="7">
    <source>
        <dbReference type="ARBA" id="ARBA00022777"/>
    </source>
</evidence>
<dbReference type="SUPFAM" id="SSF47384">
    <property type="entry name" value="Homodimeric domain of signal transducing histidine kinase"/>
    <property type="match status" value="1"/>
</dbReference>
<evidence type="ECO:0000256" key="1">
    <source>
        <dbReference type="ARBA" id="ARBA00000085"/>
    </source>
</evidence>
<evidence type="ECO:0000256" key="3">
    <source>
        <dbReference type="ARBA" id="ARBA00012438"/>
    </source>
</evidence>
<evidence type="ECO:0000256" key="4">
    <source>
        <dbReference type="ARBA" id="ARBA00022475"/>
    </source>
</evidence>
<evidence type="ECO:0000256" key="9">
    <source>
        <dbReference type="SAM" id="Phobius"/>
    </source>
</evidence>
<keyword evidence="5" id="KW-0808">Transferase</keyword>
<comment type="caution">
    <text evidence="11">The sequence shown here is derived from an EMBL/GenBank/DDBJ whole genome shotgun (WGS) entry which is preliminary data.</text>
</comment>
<keyword evidence="8" id="KW-0067">ATP-binding</keyword>
<gene>
    <name evidence="11" type="ORF">PAUR_b0534</name>
</gene>
<evidence type="ECO:0000256" key="2">
    <source>
        <dbReference type="ARBA" id="ARBA00004651"/>
    </source>
</evidence>
<sequence length="414" mass="46647">MKTDQLRNRVIGYFVCTTVVISILYSVTSFLFAYNVEDNFFYALLKDEQVVVEKQLAQGNLPDPRLEFIRFYPNEDTLPRTVRLSWLNDPTSAEVSDGNGLHYHFLSLTPGFLVAEVSDHLIVRKFREGMLYFLFVMLAIAISIAVVMALASYSVAKRLLKPLDSLMAIIETAPVERLPSGFAHKFKNDEIGTFAMTLEAALKRIRSFVTREQNFTRDVSHELRTPVTISQGAITLLKQTNLDEQQLKLMCRIENAQHQIEQSLQALLALAREDHETKGTSKLLKLVEQSILQQYQYLKNPEIDIDVVINRECEVPIEPMSLLILLNNLIGNAFKYTEQGCVSIRYCAPVLTITDTGKGISSELHPHVLEAGTKGTDSEGLGRGLNIVKRLCEQLDIGFVLDSTRDGTQISLTF</sequence>
<dbReference type="SMART" id="SM00388">
    <property type="entry name" value="HisKA"/>
    <property type="match status" value="1"/>
</dbReference>
<keyword evidence="7" id="KW-0418">Kinase</keyword>
<evidence type="ECO:0000259" key="10">
    <source>
        <dbReference type="PROSITE" id="PS50109"/>
    </source>
</evidence>
<dbReference type="SMART" id="SM00387">
    <property type="entry name" value="HATPase_c"/>
    <property type="match status" value="1"/>
</dbReference>
<organism evidence="11 12">
    <name type="scientific">Pseudoalteromonas aurantia 208</name>
    <dbReference type="NCBI Taxonomy" id="1314867"/>
    <lineage>
        <taxon>Bacteria</taxon>
        <taxon>Pseudomonadati</taxon>
        <taxon>Pseudomonadota</taxon>
        <taxon>Gammaproteobacteria</taxon>
        <taxon>Alteromonadales</taxon>
        <taxon>Pseudoalteromonadaceae</taxon>
        <taxon>Pseudoalteromonas</taxon>
    </lineage>
</organism>
<dbReference type="Gene3D" id="1.10.287.130">
    <property type="match status" value="1"/>
</dbReference>
<keyword evidence="9" id="KW-1133">Transmembrane helix</keyword>
<dbReference type="InterPro" id="IPR005467">
    <property type="entry name" value="His_kinase_dom"/>
</dbReference>
<evidence type="ECO:0000256" key="8">
    <source>
        <dbReference type="ARBA" id="ARBA00022840"/>
    </source>
</evidence>
<dbReference type="Proteomes" id="UP000615755">
    <property type="component" value="Unassembled WGS sequence"/>
</dbReference>